<gene>
    <name evidence="1" type="ORF">SAMN04490248_13114</name>
</gene>
<proteinExistence type="predicted"/>
<protein>
    <submittedName>
        <fullName evidence="1">Uncharacterized protein</fullName>
    </submittedName>
</protein>
<sequence length="192" mass="21635">MGDRCDEPQAHIVSCSAACQYSESNRNHFIDVAGFLHSTAVCAISKAHPSPWDIPVHQVCDVQCPKRLDVVNNRRRNKTWRDGFQVRDRDRARLLERVCWLPEIAGIDNHGQDRCVQLPVKQLYAPPETDRIARSHAAALRKHKQGASLSKGGSPLIEHLFEGVGSGFPINDDHLRIAKSSRLIHPDFIRTH</sequence>
<dbReference type="Proteomes" id="UP000198893">
    <property type="component" value="Unassembled WGS sequence"/>
</dbReference>
<dbReference type="AlphaFoldDB" id="A0A1H8VMB0"/>
<evidence type="ECO:0000313" key="1">
    <source>
        <dbReference type="EMBL" id="SEP16585.1"/>
    </source>
</evidence>
<dbReference type="EMBL" id="FODS01000031">
    <property type="protein sequence ID" value="SEP16585.1"/>
    <property type="molecule type" value="Genomic_DNA"/>
</dbReference>
<organism evidence="1 2">
    <name type="scientific">Salinihabitans flavidus</name>
    <dbReference type="NCBI Taxonomy" id="569882"/>
    <lineage>
        <taxon>Bacteria</taxon>
        <taxon>Pseudomonadati</taxon>
        <taxon>Pseudomonadota</taxon>
        <taxon>Alphaproteobacteria</taxon>
        <taxon>Rhodobacterales</taxon>
        <taxon>Roseobacteraceae</taxon>
        <taxon>Salinihabitans</taxon>
    </lineage>
</organism>
<name>A0A1H8VMB0_9RHOB</name>
<accession>A0A1H8VMB0</accession>
<reference evidence="1 2" key="1">
    <citation type="submission" date="2016-10" db="EMBL/GenBank/DDBJ databases">
        <authorList>
            <person name="de Groot N.N."/>
        </authorList>
    </citation>
    <scope>NUCLEOTIDE SEQUENCE [LARGE SCALE GENOMIC DNA]</scope>
    <source>
        <strain evidence="1 2">DSM 27842</strain>
    </source>
</reference>
<keyword evidence="2" id="KW-1185">Reference proteome</keyword>
<evidence type="ECO:0000313" key="2">
    <source>
        <dbReference type="Proteomes" id="UP000198893"/>
    </source>
</evidence>